<dbReference type="SUPFAM" id="SSF51110">
    <property type="entry name" value="alpha-D-mannose-specific plant lectins"/>
    <property type="match status" value="1"/>
</dbReference>
<comment type="caution">
    <text evidence="2">The sequence shown here is derived from an EMBL/GenBank/DDBJ whole genome shotgun (WGS) entry which is preliminary data.</text>
</comment>
<gene>
    <name evidence="2" type="ORF">CCHL11_00582</name>
</gene>
<evidence type="ECO:0000313" key="3">
    <source>
        <dbReference type="Proteomes" id="UP000186583"/>
    </source>
</evidence>
<dbReference type="OrthoDB" id="5235741at2759"/>
<sequence length="483" mass="53997">SIVEGSPSESLKGGAGDNDYKPYTPKKAVLSPDADGVLLSAGRPSFVSPSGRYALVLQDDGDIVLHRHDFDGSTHPVWWTATGDGAKGGRTLFVEKKEIGMRVAINATLQNTWKTIWHSDMEPACKVTTNPHTRRAIGHSESDGLLKRVIPGQLELSDEGRLSIAGACDLYVSPKEREKERSLAVIVAGLYRTNPATCHTHMKWLIDSHPSFRRIDVFAYMLYEPADINVFNRTKESMEKELRDCYGSHLRSFDIIPVEAAEVEYPGGQKAMLATPCGARLRRLNNQLRTIRLAAEKWWAWSITNGYIHDTVLRIRPDTSFWARPDFKTLEELGTNTLVLPHPRGEHYFYCARMSGRVGVGPTDQIAYGSAAAMGHWLYMYDRFQQMVDMAATPTRPAMRDWSGCEDLPSGPLASDCPRAAPCSIECLVAWYLDARGVDFHIEWGWDQSVLRWVDVGLLGAEEERVADHDDDTNEKADGLMWG</sequence>
<dbReference type="AlphaFoldDB" id="A0A1Q8S4Y7"/>
<dbReference type="InterPro" id="IPR036426">
    <property type="entry name" value="Bulb-type_lectin_dom_sf"/>
</dbReference>
<dbReference type="EMBL" id="MPGH01000017">
    <property type="protein sequence ID" value="OLN96503.1"/>
    <property type="molecule type" value="Genomic_DNA"/>
</dbReference>
<organism evidence="2 3">
    <name type="scientific">Colletotrichum chlorophyti</name>
    <dbReference type="NCBI Taxonomy" id="708187"/>
    <lineage>
        <taxon>Eukaryota</taxon>
        <taxon>Fungi</taxon>
        <taxon>Dikarya</taxon>
        <taxon>Ascomycota</taxon>
        <taxon>Pezizomycotina</taxon>
        <taxon>Sordariomycetes</taxon>
        <taxon>Hypocreomycetidae</taxon>
        <taxon>Glomerellales</taxon>
        <taxon>Glomerellaceae</taxon>
        <taxon>Colletotrichum</taxon>
    </lineage>
</organism>
<proteinExistence type="predicted"/>
<accession>A0A1Q8S4Y7</accession>
<evidence type="ECO:0000313" key="2">
    <source>
        <dbReference type="EMBL" id="OLN96503.1"/>
    </source>
</evidence>
<reference evidence="2 3" key="1">
    <citation type="submission" date="2016-11" db="EMBL/GenBank/DDBJ databases">
        <title>Draft Genome Assembly of Colletotrichum chlorophyti a pathogen of herbaceous plants.</title>
        <authorList>
            <person name="Gan P."/>
            <person name="Narusaka M."/>
            <person name="Tsushima A."/>
            <person name="Narusaka Y."/>
            <person name="Takano Y."/>
            <person name="Shirasu K."/>
        </authorList>
    </citation>
    <scope>NUCLEOTIDE SEQUENCE [LARGE SCALE GENOMIC DNA]</scope>
    <source>
        <strain evidence="2 3">NTL11</strain>
    </source>
</reference>
<evidence type="ECO:0000256" key="1">
    <source>
        <dbReference type="SAM" id="MobiDB-lite"/>
    </source>
</evidence>
<feature type="non-terminal residue" evidence="2">
    <location>
        <position position="1"/>
    </location>
</feature>
<protein>
    <submittedName>
        <fullName evidence="2">Uncharacterized protein</fullName>
    </submittedName>
</protein>
<dbReference type="STRING" id="708187.A0A1Q8S4Y7"/>
<dbReference type="Gene3D" id="2.90.10.30">
    <property type="match status" value="1"/>
</dbReference>
<name>A0A1Q8S4Y7_9PEZI</name>
<keyword evidence="3" id="KW-1185">Reference proteome</keyword>
<dbReference type="Proteomes" id="UP000186583">
    <property type="component" value="Unassembled WGS sequence"/>
</dbReference>
<feature type="region of interest" description="Disordered" evidence="1">
    <location>
        <begin position="1"/>
        <end position="26"/>
    </location>
</feature>